<sequence length="232" mass="25389">MVNPTRLSSDLARLQHETDSYLATVDSLSEQQLLEPSLCGSWDRAHVVAHLASNARAIAKLVDWAVTGERQQPYTSRELRDAEIDELAALPREQLLRRSADNAAHFARQCERLAGPLRVTDLDLHGKPITAAAIPSVRVAELVMHHDDLDTSWTLADADPQSVLDTLEGAVRTMRAKGAPGMTLRTTEHDEWVVGDGGQLVTGDRVALLGWLARGRTEGVRSEGALPELPAW</sequence>
<evidence type="ECO:0000259" key="1">
    <source>
        <dbReference type="Pfam" id="PF11716"/>
    </source>
</evidence>
<dbReference type="InterPro" id="IPR024344">
    <property type="entry name" value="MDMPI_metal-binding"/>
</dbReference>
<reference evidence="2 3" key="1">
    <citation type="journal article" date="2008" name="J. Bacteriol.">
        <title>Complete genome sequence of the soil actinomycete Kocuria rhizophila.</title>
        <authorList>
            <person name="Takarada H."/>
            <person name="Sekine M."/>
            <person name="Kosugi H."/>
            <person name="Matsuo Y."/>
            <person name="Fujisawa T."/>
            <person name="Omata S."/>
            <person name="Kishi E."/>
            <person name="Shimizu A."/>
            <person name="Tsukatani N."/>
            <person name="Tanikawa S."/>
            <person name="Fujita N."/>
            <person name="Harayama S."/>
        </authorList>
    </citation>
    <scope>NUCLEOTIDE SEQUENCE [LARGE SCALE GENOMIC DNA]</scope>
    <source>
        <strain evidence="3">ATCC 9341 / DSM 348 / NBRC 103217 / DC2201</strain>
    </source>
</reference>
<dbReference type="Proteomes" id="UP000008838">
    <property type="component" value="Chromosome"/>
</dbReference>
<dbReference type="SUPFAM" id="SSF55718">
    <property type="entry name" value="SCP-like"/>
    <property type="match status" value="1"/>
</dbReference>
<dbReference type="STRING" id="378753.KRH_08100"/>
<dbReference type="InterPro" id="IPR034660">
    <property type="entry name" value="DinB/YfiT-like"/>
</dbReference>
<gene>
    <name evidence="2" type="ordered locus">KRH_08100</name>
</gene>
<dbReference type="SUPFAM" id="SSF109854">
    <property type="entry name" value="DinB/YfiT-like putative metalloenzymes"/>
    <property type="match status" value="1"/>
</dbReference>
<dbReference type="Gene3D" id="1.20.120.450">
    <property type="entry name" value="dinb family like domain"/>
    <property type="match status" value="1"/>
</dbReference>
<dbReference type="InterPro" id="IPR036527">
    <property type="entry name" value="SCP2_sterol-bd_dom_sf"/>
</dbReference>
<dbReference type="EMBL" id="AP009152">
    <property type="protein sequence ID" value="BAG29157.1"/>
    <property type="molecule type" value="Genomic_DNA"/>
</dbReference>
<evidence type="ECO:0000313" key="3">
    <source>
        <dbReference type="Proteomes" id="UP000008838"/>
    </source>
</evidence>
<dbReference type="NCBIfam" id="TIGR03083">
    <property type="entry name" value="maleylpyruvate isomerase family mycothiol-dependent enzyme"/>
    <property type="match status" value="1"/>
</dbReference>
<evidence type="ECO:0000313" key="2">
    <source>
        <dbReference type="EMBL" id="BAG29157.1"/>
    </source>
</evidence>
<dbReference type="GO" id="GO:0046872">
    <property type="term" value="F:metal ion binding"/>
    <property type="evidence" value="ECO:0007669"/>
    <property type="project" value="InterPro"/>
</dbReference>
<dbReference type="InterPro" id="IPR017517">
    <property type="entry name" value="Maleyloyr_isom"/>
</dbReference>
<dbReference type="OrthoDB" id="5118203at2"/>
<organism evidence="2 3">
    <name type="scientific">Kocuria rhizophila (strain ATCC 9341 / DSM 348 / NBRC 103217 / DC2201)</name>
    <dbReference type="NCBI Taxonomy" id="378753"/>
    <lineage>
        <taxon>Bacteria</taxon>
        <taxon>Bacillati</taxon>
        <taxon>Actinomycetota</taxon>
        <taxon>Actinomycetes</taxon>
        <taxon>Micrococcales</taxon>
        <taxon>Micrococcaceae</taxon>
        <taxon>Kocuria</taxon>
    </lineage>
</organism>
<name>B2GKM8_KOCRD</name>
<proteinExistence type="predicted"/>
<dbReference type="HOGENOM" id="CLU_077935_0_0_11"/>
<protein>
    <recommendedName>
        <fullName evidence="1">Mycothiol-dependent maleylpyruvate isomerase metal-binding domain-containing protein</fullName>
    </recommendedName>
</protein>
<dbReference type="RefSeq" id="WP_012397878.1">
    <property type="nucleotide sequence ID" value="NC_010617.1"/>
</dbReference>
<dbReference type="KEGG" id="krh:KRH_08100"/>
<dbReference type="AlphaFoldDB" id="B2GKM8"/>
<accession>B2GKM8</accession>
<dbReference type="Pfam" id="PF11716">
    <property type="entry name" value="MDMPI_N"/>
    <property type="match status" value="1"/>
</dbReference>
<dbReference type="eggNOG" id="ENOG5031RF6">
    <property type="taxonomic scope" value="Bacteria"/>
</dbReference>
<keyword evidence="3" id="KW-1185">Reference proteome</keyword>
<feature type="domain" description="Mycothiol-dependent maleylpyruvate isomerase metal-binding" evidence="1">
    <location>
        <begin position="15"/>
        <end position="149"/>
    </location>
</feature>